<dbReference type="Proteomes" id="UP000250369">
    <property type="component" value="Unassembled WGS sequence"/>
</dbReference>
<evidence type="ECO:0000256" key="1">
    <source>
        <dbReference type="SAM" id="MobiDB-lite"/>
    </source>
</evidence>
<reference evidence="2 3" key="1">
    <citation type="journal article" date="2009" name="Int. J. Syst. Evol. Microbiol.">
        <title>Paenibacillus contaminans sp. nov., isolated from a contaminated laboratory plate.</title>
        <authorList>
            <person name="Chou J.H."/>
            <person name="Lee J.H."/>
            <person name="Lin M.C."/>
            <person name="Chang P.S."/>
            <person name="Arun A.B."/>
            <person name="Young C.C."/>
            <person name="Chen W.M."/>
        </authorList>
    </citation>
    <scope>NUCLEOTIDE SEQUENCE [LARGE SCALE GENOMIC DNA]</scope>
    <source>
        <strain evidence="2 3">CKOBP-6</strain>
    </source>
</reference>
<protein>
    <recommendedName>
        <fullName evidence="4">Beta-hexosaminidase bacterial type N-terminal domain-containing protein</fullName>
    </recommendedName>
</protein>
<dbReference type="AlphaFoldDB" id="A0A329MFA7"/>
<comment type="caution">
    <text evidence="2">The sequence shown here is derived from an EMBL/GenBank/DDBJ whole genome shotgun (WGS) entry which is preliminary data.</text>
</comment>
<sequence length="787" mass="88504">MMHNSLLIRERLLQTNNNELHKSRRNPHRFIRKLNGEAEASDEELKLSGSWSVSVESVFPGLREAADDLLEFLRLSGIGTSDPVPGLQSGDRISNPASGELSWDRESEPASRRISGDRASDSASGRITLRIDGSLPAGSFHRSVGASGVQLSAADMRGIWAGVVYTERELAVRGEPVLPVGDLVRQPSWRMQISQAPFGSNYLVPDLSQEYLSDDAFRLLAHYGVNGMTIYGDWLLYVKSETYPELNCPDYDHNIAVLRDAAERAIKYGVQLFYVPVSPKLANDHPLFRRVPEARGAKIHPGLKKDAKPIHNLCSSHDETLAFHGEVLANLFKEVPQLGGLGLIIGGESYYHCYMRPDKSGLPAGQKTNCPRCAAFTAEDTVNGLLKATAEAVHRERPDVPVMAWPYSAFIWSEDPAQLGLLERMDEQVSLLNTIDKDQWAQKEGYRKLIWDYSIDYTGPADNLLKQSDILNRRGMKLFVKTETALGLECIQYPYFPSLQRLADKWRNVASMKPSGVLQSWMFYGMFGSRAEELGWWASWHPEKPAEEAIAAMASRDFGELGPAMIRVWERFSEAASRFPYIPTYFTGPEFIGPAHPLFFGDEPEKRDEFQALLYFLQENEETFSRTVSEIKHSLVMEQIPYSRIRGILKADDEEAYFTVFMSEFERALAAAKEAMDILAALPEPSDETLRTALAEEQQLCELIYRTFQSTVNTFTFLSAKENGNTARMLEIAESELDNAKNARRLFVESPWLDLALRVDGKYPSSLRMIDAKIAIMEEEVKRAAIG</sequence>
<gene>
    <name evidence="2" type="ORF">DQG23_26165</name>
</gene>
<organism evidence="2 3">
    <name type="scientific">Paenibacillus contaminans</name>
    <dbReference type="NCBI Taxonomy" id="450362"/>
    <lineage>
        <taxon>Bacteria</taxon>
        <taxon>Bacillati</taxon>
        <taxon>Bacillota</taxon>
        <taxon>Bacilli</taxon>
        <taxon>Bacillales</taxon>
        <taxon>Paenibacillaceae</taxon>
        <taxon>Paenibacillus</taxon>
    </lineage>
</organism>
<evidence type="ECO:0000313" key="3">
    <source>
        <dbReference type="Proteomes" id="UP000250369"/>
    </source>
</evidence>
<evidence type="ECO:0008006" key="4">
    <source>
        <dbReference type="Google" id="ProtNLM"/>
    </source>
</evidence>
<keyword evidence="3" id="KW-1185">Reference proteome</keyword>
<evidence type="ECO:0000313" key="2">
    <source>
        <dbReference type="EMBL" id="RAV17896.1"/>
    </source>
</evidence>
<proteinExistence type="predicted"/>
<dbReference type="EMBL" id="QMFB01000017">
    <property type="protein sequence ID" value="RAV17896.1"/>
    <property type="molecule type" value="Genomic_DNA"/>
</dbReference>
<name>A0A329MFA7_9BACL</name>
<feature type="compositionally biased region" description="Basic and acidic residues" evidence="1">
    <location>
        <begin position="102"/>
        <end position="120"/>
    </location>
</feature>
<feature type="region of interest" description="Disordered" evidence="1">
    <location>
        <begin position="83"/>
        <end position="121"/>
    </location>
</feature>
<dbReference type="OrthoDB" id="2502968at2"/>
<accession>A0A329MFA7</accession>
<dbReference type="RefSeq" id="WP_113033982.1">
    <property type="nucleotide sequence ID" value="NZ_QMFB01000017.1"/>
</dbReference>